<name>A0A1I8BQS0_MELHA</name>
<reference evidence="16" key="1">
    <citation type="submission" date="2016-11" db="UniProtKB">
        <authorList>
            <consortium name="WormBaseParasite"/>
        </authorList>
    </citation>
    <scope>IDENTIFICATION</scope>
</reference>
<dbReference type="InterPro" id="IPR029295">
    <property type="entry name" value="SnAC"/>
</dbReference>
<dbReference type="InterPro" id="IPR014012">
    <property type="entry name" value="HSA_dom"/>
</dbReference>
<dbReference type="FunFam" id="3.40.50.300:FF:003020">
    <property type="entry name" value="SNF2-related domain-containing protein"/>
    <property type="match status" value="1"/>
</dbReference>
<dbReference type="Proteomes" id="UP000095281">
    <property type="component" value="Unplaced"/>
</dbReference>
<feature type="compositionally biased region" description="Basic and acidic residues" evidence="9">
    <location>
        <begin position="1036"/>
        <end position="1057"/>
    </location>
</feature>
<feature type="domain" description="Helicase ATP-binding" evidence="11">
    <location>
        <begin position="495"/>
        <end position="660"/>
    </location>
</feature>
<dbReference type="InterPro" id="IPR006576">
    <property type="entry name" value="BRK_domain"/>
</dbReference>
<protein>
    <submittedName>
        <fullName evidence="16">SNF2-family ATP dependent chromatin remodeling factor snf21</fullName>
    </submittedName>
</protein>
<feature type="domain" description="Bromo" evidence="10">
    <location>
        <begin position="1191"/>
        <end position="1261"/>
    </location>
</feature>
<evidence type="ECO:0000256" key="7">
    <source>
        <dbReference type="ARBA" id="ARBA00023242"/>
    </source>
</evidence>
<dbReference type="SMART" id="SM00490">
    <property type="entry name" value="HELICc"/>
    <property type="match status" value="1"/>
</dbReference>
<evidence type="ECO:0000313" key="16">
    <source>
        <dbReference type="WBParaSite" id="MhA1_Contig474.frz3.gene5"/>
    </source>
</evidence>
<feature type="domain" description="Helicase C-terminal" evidence="12">
    <location>
        <begin position="804"/>
        <end position="989"/>
    </location>
</feature>
<dbReference type="GO" id="GO:0005524">
    <property type="term" value="F:ATP binding"/>
    <property type="evidence" value="ECO:0007669"/>
    <property type="project" value="InterPro"/>
</dbReference>
<dbReference type="InterPro" id="IPR014978">
    <property type="entry name" value="Gln-Leu-Gln_QLQ"/>
</dbReference>
<dbReference type="CDD" id="cd17996">
    <property type="entry name" value="DEXHc_SMARCA2_SMARCA4"/>
    <property type="match status" value="1"/>
</dbReference>
<feature type="compositionally biased region" description="Low complexity" evidence="9">
    <location>
        <begin position="1321"/>
        <end position="1331"/>
    </location>
</feature>
<dbReference type="InterPro" id="IPR038718">
    <property type="entry name" value="SNF2-like_sf"/>
</dbReference>
<dbReference type="GO" id="GO:0016787">
    <property type="term" value="F:hydrolase activity"/>
    <property type="evidence" value="ECO:0007669"/>
    <property type="project" value="UniProtKB-KW"/>
</dbReference>
<proteinExistence type="predicted"/>
<sequence>MESSVNEQQGTGTSEMSELLQQQNQDLKISPEQMRQLNAQIAAYKMLARNEPLPRQLLNQANDRRNDSNALPLPYEYPYELHNGEKLPYDLSKILAIHQQRTTNRTTTLPLPQGIDPELIWRERENRIQNRIALRIKELTELTLDIPPHLRLNAEIELRALRLVNLQTQVRSEVLSYLKRDTYLETALNPYAYRRTKRHTLREARVTEKLEKQQKVEQERRRRQKHSEMLQAIVQVSKEFKDFHRNAQAKMTKVRKHMQNWHANSEKERKKDELRNEKMRMQKLMEEDDVGYRQLLDEKKDKRLVFLLAQTDDYVESLTGLVKQHQVTEKKRKRDERTEAKKALKQQQDNTESDELPLIIRNSATGEILRGEAAPKPDEVEEWLASNPGYELVSRDIASDSEDEAEEAVETSKDEQKEDDFEDLDEEQRNRRILEKARNEEDEYDSKNQRQQMESYYATAHRIKEKIVKQHSSLGAADPNLQLKPYQIKGLEWLVSLYNNNLNGILADEMGLGKTIQTVALITYLMEVKKVNGPYLIIVPLSTISNWKIELDKWSPHVVKIIYKGDKDQRKRLEPIVRKGAFNVLLTTYDYVLKEKSLLGKIRWKYMIIDEGHRMKNHNCKLTLTLNAYFSAQHRLLLTGTPLQNKLPELWALLNFLLPSIFSSCGTFEQWFNAPFASTGEKLELNQEETMIIIRRLHKVLRPFLLRRLKKEVESQLPEKTEYVIKCDMSALQRVVYKHLQKGLLIDSKHALGGRALMNTVVHLRKLCNHPFLFHSVEDECQSHWKVKEISGKDLYRVSGKFELLDRILPKLKATGHRVLIFCQMTQLMNIMEDYFKYRYWKYLRLDGSTKHEDRGNLLKEFNTPGSEYFLFMLSTRAGGLGLNLQSADTVILFDSDWNPHQDMQAQDRAHRIGQTREVRVLRLITANSVEEKILAAARFKLNVDEKVIQAGKFDQRSTGAERQKILEEIIQAENDDNDEDEVPDDEVINQMIARSEQEFDTFQQMDIDRRRAEAMECRRKPRLIEENEIPTSIIEQHKRFNEDEDREKEGLGKDKQAQALEFSETGRRRRKDDLLSDKEWLRQIDERWEETDDDEDISELMPEKKKKGGRKKDDGTPEGEPAKRGRKRKKAMDEESGAGSGDDSNAGTPGPGRRGAGKRAKGSKIPPSNPKFTDKLSTCLTTLLTYKDSSGRKLSGPFIQLPSRREYPDYYEQIENPMDLNRIRRKIDDDKYTSLEQMTADVNLLCDNAQRFNIEGSDIHEDSKLLNIVWHRIVEAVNLQEQQKQRQISNTTIIPIKQQESQQPSTSSDTPPILQRESSEIISDESVSNSANKFMATGELSTSQ</sequence>
<keyword evidence="5" id="KW-0010">Activator</keyword>
<evidence type="ECO:0000256" key="9">
    <source>
        <dbReference type="SAM" id="MobiDB-lite"/>
    </source>
</evidence>
<dbReference type="SMART" id="SM00951">
    <property type="entry name" value="QLQ"/>
    <property type="match status" value="1"/>
</dbReference>
<feature type="region of interest" description="Disordered" evidence="9">
    <location>
        <begin position="1"/>
        <end position="28"/>
    </location>
</feature>
<dbReference type="Pfam" id="PF00271">
    <property type="entry name" value="Helicase_C"/>
    <property type="match status" value="1"/>
</dbReference>
<dbReference type="PROSITE" id="PS51666">
    <property type="entry name" value="QLQ"/>
    <property type="match status" value="1"/>
</dbReference>
<evidence type="ECO:0000259" key="14">
    <source>
        <dbReference type="PROSITE" id="PS51666"/>
    </source>
</evidence>
<keyword evidence="4 8" id="KW-0103">Bromodomain</keyword>
<dbReference type="OMA" id="RMEIVQC"/>
<dbReference type="Gene3D" id="1.20.920.10">
    <property type="entry name" value="Bromodomain-like"/>
    <property type="match status" value="1"/>
</dbReference>
<feature type="compositionally biased region" description="Basic and acidic residues" evidence="9">
    <location>
        <begin position="1072"/>
        <end position="1087"/>
    </location>
</feature>
<dbReference type="SUPFAM" id="SSF160481">
    <property type="entry name" value="BRK domain-like"/>
    <property type="match status" value="1"/>
</dbReference>
<feature type="compositionally biased region" description="Acidic residues" evidence="9">
    <location>
        <begin position="417"/>
        <end position="426"/>
    </location>
</feature>
<dbReference type="InterPro" id="IPR001650">
    <property type="entry name" value="Helicase_C-like"/>
</dbReference>
<dbReference type="PROSITE" id="PS51194">
    <property type="entry name" value="HELICASE_CTER"/>
    <property type="match status" value="1"/>
</dbReference>
<dbReference type="Pfam" id="PF08880">
    <property type="entry name" value="QLQ"/>
    <property type="match status" value="1"/>
</dbReference>
<accession>A0A1I8BQS0</accession>
<keyword evidence="6" id="KW-0804">Transcription</keyword>
<dbReference type="InterPro" id="IPR000330">
    <property type="entry name" value="SNF2_N"/>
</dbReference>
<feature type="compositionally biased region" description="Acidic residues" evidence="9">
    <location>
        <begin position="1088"/>
        <end position="1099"/>
    </location>
</feature>
<dbReference type="Gene3D" id="1.20.5.170">
    <property type="match status" value="1"/>
</dbReference>
<dbReference type="Pfam" id="PF07529">
    <property type="entry name" value="HSA"/>
    <property type="match status" value="1"/>
</dbReference>
<dbReference type="SUPFAM" id="SSF52540">
    <property type="entry name" value="P-loop containing nucleoside triphosphate hydrolases"/>
    <property type="match status" value="2"/>
</dbReference>
<evidence type="ECO:0000259" key="13">
    <source>
        <dbReference type="PROSITE" id="PS51204"/>
    </source>
</evidence>
<dbReference type="Gene3D" id="3.40.5.120">
    <property type="match status" value="1"/>
</dbReference>
<feature type="region of interest" description="Disordered" evidence="9">
    <location>
        <begin position="397"/>
        <end position="428"/>
    </location>
</feature>
<evidence type="ECO:0000256" key="1">
    <source>
        <dbReference type="ARBA" id="ARBA00004123"/>
    </source>
</evidence>
<dbReference type="PROSITE" id="PS00633">
    <property type="entry name" value="BROMODOMAIN_1"/>
    <property type="match status" value="1"/>
</dbReference>
<dbReference type="PROSITE" id="PS51192">
    <property type="entry name" value="HELICASE_ATP_BIND_1"/>
    <property type="match status" value="1"/>
</dbReference>
<dbReference type="WBParaSite" id="MhA1_Contig474.frz3.gene5">
    <property type="protein sequence ID" value="MhA1_Contig474.frz3.gene5"/>
    <property type="gene ID" value="MhA1_Contig474.frz3.gene5"/>
</dbReference>
<dbReference type="Pfam" id="PF00439">
    <property type="entry name" value="Bromodomain"/>
    <property type="match status" value="1"/>
</dbReference>
<feature type="region of interest" description="Disordered" evidence="9">
    <location>
        <begin position="323"/>
        <end position="359"/>
    </location>
</feature>
<dbReference type="Gene3D" id="3.40.50.300">
    <property type="entry name" value="P-loop containing nucleotide triphosphate hydrolases"/>
    <property type="match status" value="1"/>
</dbReference>
<keyword evidence="15" id="KW-1185">Reference proteome</keyword>
<dbReference type="PANTHER" id="PTHR10799">
    <property type="entry name" value="SNF2/RAD54 HELICASE FAMILY"/>
    <property type="match status" value="1"/>
</dbReference>
<dbReference type="Pfam" id="PF07533">
    <property type="entry name" value="BRK"/>
    <property type="match status" value="1"/>
</dbReference>
<dbReference type="InterPro" id="IPR036427">
    <property type="entry name" value="Bromodomain-like_sf"/>
</dbReference>
<dbReference type="SMART" id="SM00487">
    <property type="entry name" value="DEXDc"/>
    <property type="match status" value="1"/>
</dbReference>
<evidence type="ECO:0000259" key="10">
    <source>
        <dbReference type="PROSITE" id="PS50014"/>
    </source>
</evidence>
<dbReference type="InterPro" id="IPR037259">
    <property type="entry name" value="BRK_sf"/>
</dbReference>
<evidence type="ECO:0000256" key="4">
    <source>
        <dbReference type="ARBA" id="ARBA00023117"/>
    </source>
</evidence>
<dbReference type="SMART" id="SM00573">
    <property type="entry name" value="HSA"/>
    <property type="match status" value="1"/>
</dbReference>
<dbReference type="PROSITE" id="PS51204">
    <property type="entry name" value="HSA"/>
    <property type="match status" value="1"/>
</dbReference>
<organism evidence="15 16">
    <name type="scientific">Meloidogyne hapla</name>
    <name type="common">Root-knot nematode worm</name>
    <dbReference type="NCBI Taxonomy" id="6305"/>
    <lineage>
        <taxon>Eukaryota</taxon>
        <taxon>Metazoa</taxon>
        <taxon>Ecdysozoa</taxon>
        <taxon>Nematoda</taxon>
        <taxon>Chromadorea</taxon>
        <taxon>Rhabditida</taxon>
        <taxon>Tylenchina</taxon>
        <taxon>Tylenchomorpha</taxon>
        <taxon>Tylenchoidea</taxon>
        <taxon>Meloidogynidae</taxon>
        <taxon>Meloidogyninae</taxon>
        <taxon>Meloidogyne</taxon>
    </lineage>
</organism>
<dbReference type="PROSITE" id="PS50014">
    <property type="entry name" value="BROMODOMAIN_2"/>
    <property type="match status" value="1"/>
</dbReference>
<dbReference type="SMART" id="SM01314">
    <property type="entry name" value="SnAC"/>
    <property type="match status" value="1"/>
</dbReference>
<evidence type="ECO:0000259" key="12">
    <source>
        <dbReference type="PROSITE" id="PS51194"/>
    </source>
</evidence>
<feature type="compositionally biased region" description="Basic and acidic residues" evidence="9">
    <location>
        <begin position="1112"/>
        <end position="1124"/>
    </location>
</feature>
<dbReference type="GO" id="GO:0042393">
    <property type="term" value="F:histone binding"/>
    <property type="evidence" value="ECO:0007669"/>
    <property type="project" value="InterPro"/>
</dbReference>
<feature type="region of interest" description="Disordered" evidence="9">
    <location>
        <begin position="1294"/>
        <end position="1345"/>
    </location>
</feature>
<dbReference type="FunFam" id="3.40.50.10810:FF:000008">
    <property type="entry name" value="Chromatin structure-remodeling complex subunit snf21"/>
    <property type="match status" value="1"/>
</dbReference>
<evidence type="ECO:0000256" key="2">
    <source>
        <dbReference type="ARBA" id="ARBA00022801"/>
    </source>
</evidence>
<keyword evidence="3" id="KW-0805">Transcription regulation</keyword>
<evidence type="ECO:0000256" key="8">
    <source>
        <dbReference type="PROSITE-ProRule" id="PRU00035"/>
    </source>
</evidence>
<dbReference type="InterPro" id="IPR027417">
    <property type="entry name" value="P-loop_NTPase"/>
</dbReference>
<dbReference type="CDD" id="cd18793">
    <property type="entry name" value="SF2_C_SNF"/>
    <property type="match status" value="1"/>
</dbReference>
<dbReference type="InterPro" id="IPR049730">
    <property type="entry name" value="SNF2/RAD54-like_C"/>
</dbReference>
<evidence type="ECO:0000259" key="11">
    <source>
        <dbReference type="PROSITE" id="PS51192"/>
    </source>
</evidence>
<evidence type="ECO:0000256" key="5">
    <source>
        <dbReference type="ARBA" id="ARBA00023159"/>
    </source>
</evidence>
<dbReference type="GO" id="GO:0006355">
    <property type="term" value="P:regulation of DNA-templated transcription"/>
    <property type="evidence" value="ECO:0007669"/>
    <property type="project" value="InterPro"/>
</dbReference>
<dbReference type="GO" id="GO:0005634">
    <property type="term" value="C:nucleus"/>
    <property type="evidence" value="ECO:0007669"/>
    <property type="project" value="UniProtKB-SubCell"/>
</dbReference>
<feature type="compositionally biased region" description="Low complexity" evidence="9">
    <location>
        <begin position="1299"/>
        <end position="1313"/>
    </location>
</feature>
<dbReference type="PRINTS" id="PR00503">
    <property type="entry name" value="BROMODOMAIN"/>
</dbReference>
<dbReference type="Gene3D" id="3.40.50.10810">
    <property type="entry name" value="Tandem AAA-ATPase domain"/>
    <property type="match status" value="1"/>
</dbReference>
<keyword evidence="2" id="KW-0378">Hydrolase</keyword>
<dbReference type="InterPro" id="IPR001487">
    <property type="entry name" value="Bromodomain"/>
</dbReference>
<dbReference type="Pfam" id="PF00176">
    <property type="entry name" value="SNF2-rel_dom"/>
    <property type="match status" value="1"/>
</dbReference>
<dbReference type="SMART" id="SM00592">
    <property type="entry name" value="BRK"/>
    <property type="match status" value="1"/>
</dbReference>
<dbReference type="SMART" id="SM00297">
    <property type="entry name" value="BROMO"/>
    <property type="match status" value="1"/>
</dbReference>
<dbReference type="InterPro" id="IPR018359">
    <property type="entry name" value="Bromodomain_CS"/>
</dbReference>
<comment type="subcellular location">
    <subcellularLocation>
        <location evidence="1">Nucleus</location>
    </subcellularLocation>
</comment>
<feature type="region of interest" description="Disordered" evidence="9">
    <location>
        <begin position="1029"/>
        <end position="1175"/>
    </location>
</feature>
<evidence type="ECO:0000256" key="3">
    <source>
        <dbReference type="ARBA" id="ARBA00023015"/>
    </source>
</evidence>
<evidence type="ECO:0000256" key="6">
    <source>
        <dbReference type="ARBA" id="ARBA00023163"/>
    </source>
</evidence>
<evidence type="ECO:0000313" key="15">
    <source>
        <dbReference type="Proteomes" id="UP000095281"/>
    </source>
</evidence>
<dbReference type="SUPFAM" id="SSF47370">
    <property type="entry name" value="Bromodomain"/>
    <property type="match status" value="1"/>
</dbReference>
<feature type="domain" description="HSA" evidence="13">
    <location>
        <begin position="214"/>
        <end position="286"/>
    </location>
</feature>
<feature type="domain" description="QLQ" evidence="14">
    <location>
        <begin position="28"/>
        <end position="63"/>
    </location>
</feature>
<dbReference type="InterPro" id="IPR014001">
    <property type="entry name" value="Helicase_ATP-bd"/>
</dbReference>
<feature type="compositionally biased region" description="Acidic residues" evidence="9">
    <location>
        <begin position="399"/>
        <end position="409"/>
    </location>
</feature>
<keyword evidence="7" id="KW-0539">Nucleus</keyword>